<name>A0A1Q9C9K1_SYMMI</name>
<accession>A0A1Q9C9K1</accession>
<organism evidence="1 2">
    <name type="scientific">Symbiodinium microadriaticum</name>
    <name type="common">Dinoflagellate</name>
    <name type="synonym">Zooxanthella microadriatica</name>
    <dbReference type="NCBI Taxonomy" id="2951"/>
    <lineage>
        <taxon>Eukaryota</taxon>
        <taxon>Sar</taxon>
        <taxon>Alveolata</taxon>
        <taxon>Dinophyceae</taxon>
        <taxon>Suessiales</taxon>
        <taxon>Symbiodiniaceae</taxon>
        <taxon>Symbiodinium</taxon>
    </lineage>
</organism>
<evidence type="ECO:0000313" key="2">
    <source>
        <dbReference type="Proteomes" id="UP000186817"/>
    </source>
</evidence>
<dbReference type="EMBL" id="LSRX01001464">
    <property type="protein sequence ID" value="OLP79619.1"/>
    <property type="molecule type" value="Genomic_DNA"/>
</dbReference>
<reference evidence="1 2" key="1">
    <citation type="submission" date="2016-02" db="EMBL/GenBank/DDBJ databases">
        <title>Genome analysis of coral dinoflagellate symbionts highlights evolutionary adaptations to a symbiotic lifestyle.</title>
        <authorList>
            <person name="Aranda M."/>
            <person name="Li Y."/>
            <person name="Liew Y.J."/>
            <person name="Baumgarten S."/>
            <person name="Simakov O."/>
            <person name="Wilson M."/>
            <person name="Piel J."/>
            <person name="Ashoor H."/>
            <person name="Bougouffa S."/>
            <person name="Bajic V.B."/>
            <person name="Ryu T."/>
            <person name="Ravasi T."/>
            <person name="Bayer T."/>
            <person name="Micklem G."/>
            <person name="Kim H."/>
            <person name="Bhak J."/>
            <person name="Lajeunesse T.C."/>
            <person name="Voolstra C.R."/>
        </authorList>
    </citation>
    <scope>NUCLEOTIDE SEQUENCE [LARGE SCALE GENOMIC DNA]</scope>
    <source>
        <strain evidence="1 2">CCMP2467</strain>
    </source>
</reference>
<dbReference type="OrthoDB" id="419821at2759"/>
<protein>
    <submittedName>
        <fullName evidence="1">Uncharacterized protein</fullName>
    </submittedName>
</protein>
<comment type="caution">
    <text evidence="1">The sequence shown here is derived from an EMBL/GenBank/DDBJ whole genome shotgun (WGS) entry which is preliminary data.</text>
</comment>
<proteinExistence type="predicted"/>
<evidence type="ECO:0000313" key="1">
    <source>
        <dbReference type="EMBL" id="OLP79619.1"/>
    </source>
</evidence>
<dbReference type="Proteomes" id="UP000186817">
    <property type="component" value="Unassembled WGS sequence"/>
</dbReference>
<dbReference type="AlphaFoldDB" id="A0A1Q9C9K1"/>
<gene>
    <name evidence="1" type="ORF">AK812_SmicGene40084</name>
</gene>
<sequence length="343" mass="38819">MKIHPEEAQDAGWDIIINEGERDKGELRYDLTMQDFEPSFVQGVMETVVPYLLDHRRYGKHSQRMPDAVKFTKHQLRIIIDNSYNDKDKDTPSMWHQNIYRCDFISIVRPATGHISDADTRAILKSSVSIVFGHDSIFIRFPSERVTSVTRFPWHLKDIRSDKSKDSRICATGSFAFSRALGPGGVIELSSPPSGMRAVKAAIPNRIFARMDDNDEADEMDVASGEEESSVAAKSAHLILDLDHKAVERVYTNVDTFRARHVQLKVVLHSDGALAYKLKVPGVMHCNVVDKKKQVKANGKVRWVKPRCTKVYSLKLPTGDLVKVKCNMWKVTGKMLDTLFCES</sequence>
<keyword evidence="2" id="KW-1185">Reference proteome</keyword>